<comment type="caution">
    <text evidence="5">The sequence shown here is derived from an EMBL/GenBank/DDBJ whole genome shotgun (WGS) entry which is preliminary data.</text>
</comment>
<evidence type="ECO:0000256" key="2">
    <source>
        <dbReference type="PIRNR" id="PIRNR002070"/>
    </source>
</evidence>
<dbReference type="CDD" id="cd04496">
    <property type="entry name" value="SSB_OBF"/>
    <property type="match status" value="1"/>
</dbReference>
<name>A0A544W8A8_9MYCO</name>
<dbReference type="EMBL" id="VIFX01000002">
    <property type="protein sequence ID" value="TQR88429.1"/>
    <property type="molecule type" value="Genomic_DNA"/>
</dbReference>
<reference evidence="5 6" key="1">
    <citation type="submission" date="2018-10" db="EMBL/GenBank/DDBJ databases">
        <title>Draft genome of Mycobacterium hodleri strain B.</title>
        <authorList>
            <person name="Amande T.J."/>
            <person name="Mcgenity T.J."/>
        </authorList>
    </citation>
    <scope>NUCLEOTIDE SEQUENCE [LARGE SCALE GENOMIC DNA]</scope>
    <source>
        <strain evidence="5 6">B</strain>
    </source>
</reference>
<proteinExistence type="predicted"/>
<dbReference type="PROSITE" id="PS50935">
    <property type="entry name" value="SSB"/>
    <property type="match status" value="1"/>
</dbReference>
<feature type="compositionally biased region" description="Acidic residues" evidence="4">
    <location>
        <begin position="122"/>
        <end position="144"/>
    </location>
</feature>
<protein>
    <recommendedName>
        <fullName evidence="2 3">Single-stranded DNA-binding protein</fullName>
    </recommendedName>
</protein>
<evidence type="ECO:0000256" key="4">
    <source>
        <dbReference type="SAM" id="MobiDB-lite"/>
    </source>
</evidence>
<dbReference type="InterPro" id="IPR011344">
    <property type="entry name" value="ssDNA-bd"/>
</dbReference>
<keyword evidence="1 2" id="KW-0238">DNA-binding</keyword>
<dbReference type="PIRSF" id="PIRSF002070">
    <property type="entry name" value="SSB"/>
    <property type="match status" value="1"/>
</dbReference>
<sequence length="153" mass="16809">MFETPFHMVGTIVTDPILRRVGDQQVYKFRVASNSRRRTPEGNWEPGNSLFVNVNCWGRVVDGVSGVLIKGDPVVVVGTVYTSEYDDKEGNRRSSVEVRATAVGPDLTRATVRIEQRKRTEDEVEPSAEATTDEDPSDADEGAIEGEALPLTA</sequence>
<dbReference type="AlphaFoldDB" id="A0A544W8A8"/>
<dbReference type="GO" id="GO:0003697">
    <property type="term" value="F:single-stranded DNA binding"/>
    <property type="evidence" value="ECO:0007669"/>
    <property type="project" value="InterPro"/>
</dbReference>
<gene>
    <name evidence="5" type="primary">ssb</name>
    <name evidence="5" type="ORF">D8S82_02150</name>
</gene>
<dbReference type="InterPro" id="IPR000424">
    <property type="entry name" value="Primosome_PriB/ssb"/>
</dbReference>
<evidence type="ECO:0000256" key="1">
    <source>
        <dbReference type="ARBA" id="ARBA00023125"/>
    </source>
</evidence>
<keyword evidence="6" id="KW-1185">Reference proteome</keyword>
<feature type="region of interest" description="Disordered" evidence="4">
    <location>
        <begin position="114"/>
        <end position="153"/>
    </location>
</feature>
<evidence type="ECO:0000313" key="5">
    <source>
        <dbReference type="EMBL" id="TQR88429.1"/>
    </source>
</evidence>
<evidence type="ECO:0000256" key="3">
    <source>
        <dbReference type="RuleBase" id="RU000524"/>
    </source>
</evidence>
<evidence type="ECO:0000313" key="6">
    <source>
        <dbReference type="Proteomes" id="UP000315759"/>
    </source>
</evidence>
<dbReference type="Pfam" id="PF00436">
    <property type="entry name" value="SSB"/>
    <property type="match status" value="1"/>
</dbReference>
<dbReference type="InterPro" id="IPR012340">
    <property type="entry name" value="NA-bd_OB-fold"/>
</dbReference>
<dbReference type="RefSeq" id="WP_079922981.1">
    <property type="nucleotide sequence ID" value="NZ_VIFX01000002.1"/>
</dbReference>
<organism evidence="5 6">
    <name type="scientific">Mycolicibacterium hodleri</name>
    <dbReference type="NCBI Taxonomy" id="49897"/>
    <lineage>
        <taxon>Bacteria</taxon>
        <taxon>Bacillati</taxon>
        <taxon>Actinomycetota</taxon>
        <taxon>Actinomycetes</taxon>
        <taxon>Mycobacteriales</taxon>
        <taxon>Mycobacteriaceae</taxon>
        <taxon>Mycolicibacterium</taxon>
    </lineage>
</organism>
<dbReference type="Gene3D" id="2.40.50.140">
    <property type="entry name" value="Nucleic acid-binding proteins"/>
    <property type="match status" value="1"/>
</dbReference>
<dbReference type="Proteomes" id="UP000315759">
    <property type="component" value="Unassembled WGS sequence"/>
</dbReference>
<dbReference type="GO" id="GO:0006260">
    <property type="term" value="P:DNA replication"/>
    <property type="evidence" value="ECO:0007669"/>
    <property type="project" value="InterPro"/>
</dbReference>
<dbReference type="NCBIfam" id="NF004512">
    <property type="entry name" value="PRK05853.1"/>
    <property type="match status" value="1"/>
</dbReference>
<dbReference type="SUPFAM" id="SSF50249">
    <property type="entry name" value="Nucleic acid-binding proteins"/>
    <property type="match status" value="1"/>
</dbReference>
<accession>A0A544W8A8</accession>
<dbReference type="NCBIfam" id="TIGR00621">
    <property type="entry name" value="ssb"/>
    <property type="match status" value="1"/>
</dbReference>